<evidence type="ECO:0000256" key="8">
    <source>
        <dbReference type="ARBA" id="ARBA00022801"/>
    </source>
</evidence>
<evidence type="ECO:0000256" key="2">
    <source>
        <dbReference type="ARBA" id="ARBA00001946"/>
    </source>
</evidence>
<evidence type="ECO:0000256" key="1">
    <source>
        <dbReference type="ARBA" id="ARBA00000077"/>
    </source>
</evidence>
<sequence length="345" mass="37260">MAKASKGGFYAVRAGHKPGVYASWDECSAQVKGFPAARHKKFPTRAEAEAFVRGDDRPTSAAGPPKVGTSNALQNKRAGGADGAGVPPAKRQKRAVVGEESVQVDKAVPNVFAGSSPKRRVYCDGSSRGNGKVGATAGIGVFWGHDEGAKNLSERLPGKLQTNNRAEMYAIARILETDPHPDEPLTICSDSEYTISVFSKWIPNWKRRGWKTADGKTVANQDMIRYVLSLLALRAASSSSKSPLANITFQKVKAHVGIEGNEQADRFANNGAMMPEVPDRDFTAATKENEKKLKAKGAPVRVEDVKWEIEVEEGDLLDEKRPKSSERVVESPYFASHRGVGRAAG</sequence>
<evidence type="ECO:0000256" key="9">
    <source>
        <dbReference type="ARBA" id="ARBA00022842"/>
    </source>
</evidence>
<evidence type="ECO:0000256" key="5">
    <source>
        <dbReference type="ARBA" id="ARBA00022722"/>
    </source>
</evidence>
<keyword evidence="8" id="KW-0378">Hydrolase</keyword>
<dbReference type="OrthoDB" id="245563at2759"/>
<dbReference type="FunFam" id="3.40.970.10:FF:000001">
    <property type="entry name" value="Ribonuclease H1"/>
    <property type="match status" value="1"/>
</dbReference>
<dbReference type="InterPro" id="IPR036397">
    <property type="entry name" value="RNaseH_sf"/>
</dbReference>
<dbReference type="EMBL" id="LK052942">
    <property type="protein sequence ID" value="CDR43168.1"/>
    <property type="molecule type" value="Genomic_DNA"/>
</dbReference>
<comment type="similarity">
    <text evidence="3">Belongs to the RNase H family.</text>
</comment>
<dbReference type="InterPro" id="IPR002156">
    <property type="entry name" value="RNaseH_domain"/>
</dbReference>
<dbReference type="GO" id="GO:0046872">
    <property type="term" value="F:metal ion binding"/>
    <property type="evidence" value="ECO:0007669"/>
    <property type="project" value="UniProtKB-KW"/>
</dbReference>
<dbReference type="SUPFAM" id="SSF53098">
    <property type="entry name" value="Ribonuclease H-like"/>
    <property type="match status" value="1"/>
</dbReference>
<evidence type="ECO:0000256" key="4">
    <source>
        <dbReference type="ARBA" id="ARBA00012180"/>
    </source>
</evidence>
<keyword evidence="9" id="KW-0460">Magnesium</keyword>
<dbReference type="CDD" id="cd09280">
    <property type="entry name" value="RNase_HI_eukaryote_like"/>
    <property type="match status" value="1"/>
</dbReference>
<evidence type="ECO:0000259" key="11">
    <source>
        <dbReference type="PROSITE" id="PS50879"/>
    </source>
</evidence>
<name>A0A061B8E0_RHOTO</name>
<feature type="region of interest" description="Disordered" evidence="10">
    <location>
        <begin position="318"/>
        <end position="345"/>
    </location>
</feature>
<dbReference type="PANTHER" id="PTHR10642:SF26">
    <property type="entry name" value="RIBONUCLEASE H1"/>
    <property type="match status" value="1"/>
</dbReference>
<feature type="compositionally biased region" description="Basic and acidic residues" evidence="10">
    <location>
        <begin position="318"/>
        <end position="329"/>
    </location>
</feature>
<evidence type="ECO:0000256" key="10">
    <source>
        <dbReference type="SAM" id="MobiDB-lite"/>
    </source>
</evidence>
<dbReference type="AlphaFoldDB" id="A0A061B8E0"/>
<dbReference type="GO" id="GO:0004523">
    <property type="term" value="F:RNA-DNA hybrid ribonuclease activity"/>
    <property type="evidence" value="ECO:0007669"/>
    <property type="project" value="UniProtKB-EC"/>
</dbReference>
<dbReference type="Gene3D" id="3.40.970.10">
    <property type="entry name" value="Ribonuclease H1, N-terminal domain"/>
    <property type="match status" value="1"/>
</dbReference>
<evidence type="ECO:0000256" key="6">
    <source>
        <dbReference type="ARBA" id="ARBA00022723"/>
    </source>
</evidence>
<evidence type="ECO:0000256" key="7">
    <source>
        <dbReference type="ARBA" id="ARBA00022759"/>
    </source>
</evidence>
<accession>A0A061B8E0</accession>
<keyword evidence="7" id="KW-0255">Endonuclease</keyword>
<feature type="compositionally biased region" description="Basic and acidic residues" evidence="10">
    <location>
        <begin position="49"/>
        <end position="58"/>
    </location>
</feature>
<feature type="region of interest" description="Disordered" evidence="10">
    <location>
        <begin position="49"/>
        <end position="100"/>
    </location>
</feature>
<organism evidence="12">
    <name type="scientific">Rhodotorula toruloides</name>
    <name type="common">Yeast</name>
    <name type="synonym">Rhodosporidium toruloides</name>
    <dbReference type="NCBI Taxonomy" id="5286"/>
    <lineage>
        <taxon>Eukaryota</taxon>
        <taxon>Fungi</taxon>
        <taxon>Dikarya</taxon>
        <taxon>Basidiomycota</taxon>
        <taxon>Pucciniomycotina</taxon>
        <taxon>Microbotryomycetes</taxon>
        <taxon>Sporidiobolales</taxon>
        <taxon>Sporidiobolaceae</taxon>
        <taxon>Rhodotorula</taxon>
    </lineage>
</organism>
<comment type="cofactor">
    <cofactor evidence="2">
        <name>Mg(2+)</name>
        <dbReference type="ChEBI" id="CHEBI:18420"/>
    </cofactor>
</comment>
<dbReference type="InterPro" id="IPR037056">
    <property type="entry name" value="RNase_H1_N_sf"/>
</dbReference>
<comment type="catalytic activity">
    <reaction evidence="1">
        <text>Endonucleolytic cleavage to 5'-phosphomonoester.</text>
        <dbReference type="EC" id="3.1.26.4"/>
    </reaction>
</comment>
<keyword evidence="6" id="KW-0479">Metal-binding</keyword>
<dbReference type="InterPro" id="IPR050092">
    <property type="entry name" value="RNase_H"/>
</dbReference>
<evidence type="ECO:0000313" key="12">
    <source>
        <dbReference type="EMBL" id="CDR43168.1"/>
    </source>
</evidence>
<dbReference type="InterPro" id="IPR009027">
    <property type="entry name" value="Ribosomal_bL9/RNase_H1_N"/>
</dbReference>
<dbReference type="EC" id="3.1.26.4" evidence="4"/>
<dbReference type="PROSITE" id="PS50879">
    <property type="entry name" value="RNASE_H_1"/>
    <property type="match status" value="1"/>
</dbReference>
<dbReference type="GO" id="GO:0003676">
    <property type="term" value="F:nucleic acid binding"/>
    <property type="evidence" value="ECO:0007669"/>
    <property type="project" value="InterPro"/>
</dbReference>
<evidence type="ECO:0000256" key="3">
    <source>
        <dbReference type="ARBA" id="ARBA00005300"/>
    </source>
</evidence>
<dbReference type="InterPro" id="IPR011320">
    <property type="entry name" value="RNase_H1_N"/>
</dbReference>
<feature type="domain" description="RNase H type-1" evidence="11">
    <location>
        <begin position="115"/>
        <end position="273"/>
    </location>
</feature>
<dbReference type="Pfam" id="PF00075">
    <property type="entry name" value="RNase_H"/>
    <property type="match status" value="1"/>
</dbReference>
<dbReference type="SUPFAM" id="SSF55658">
    <property type="entry name" value="L9 N-domain-like"/>
    <property type="match status" value="1"/>
</dbReference>
<keyword evidence="5" id="KW-0540">Nuclease</keyword>
<dbReference type="InterPro" id="IPR012337">
    <property type="entry name" value="RNaseH-like_sf"/>
</dbReference>
<dbReference type="GO" id="GO:0043137">
    <property type="term" value="P:DNA replication, removal of RNA primer"/>
    <property type="evidence" value="ECO:0007669"/>
    <property type="project" value="TreeGrafter"/>
</dbReference>
<dbReference type="Gene3D" id="3.30.420.10">
    <property type="entry name" value="Ribonuclease H-like superfamily/Ribonuclease H"/>
    <property type="match status" value="1"/>
</dbReference>
<dbReference type="PANTHER" id="PTHR10642">
    <property type="entry name" value="RIBONUCLEASE H1"/>
    <property type="match status" value="1"/>
</dbReference>
<dbReference type="Pfam" id="PF01693">
    <property type="entry name" value="Cauli_VI"/>
    <property type="match status" value="1"/>
</dbReference>
<gene>
    <name evidence="12" type="ORF">RHTO0S_07e09054g</name>
</gene>
<reference evidence="12" key="1">
    <citation type="journal article" date="2014" name="Genome Announc.">
        <title>Draft genome sequence of Rhodosporidium toruloides CECT1137, an oleaginous yeast of biotechnological interest.</title>
        <authorList>
            <person name="Morin N."/>
            <person name="Calcas X."/>
            <person name="Devillers H."/>
            <person name="Durrens P."/>
            <person name="Sherman D.J."/>
            <person name="Nicaud J.-M."/>
            <person name="Neuveglise C."/>
        </authorList>
    </citation>
    <scope>NUCLEOTIDE SEQUENCE</scope>
    <source>
        <strain evidence="12">CECT1137</strain>
    </source>
</reference>
<proteinExistence type="inferred from homology"/>
<protein>
    <recommendedName>
        <fullName evidence="4">ribonuclease H</fullName>
        <ecNumber evidence="4">3.1.26.4</ecNumber>
    </recommendedName>
</protein>